<reference evidence="3" key="1">
    <citation type="journal article" date="2017" name="Nat. Commun.">
        <title>The North American bullfrog draft genome provides insight into hormonal regulation of long noncoding RNA.</title>
        <authorList>
            <person name="Hammond S.A."/>
            <person name="Warren R.L."/>
            <person name="Vandervalk B.P."/>
            <person name="Kucuk E."/>
            <person name="Khan H."/>
            <person name="Gibb E.A."/>
            <person name="Pandoh P."/>
            <person name="Kirk H."/>
            <person name="Zhao Y."/>
            <person name="Jones M."/>
            <person name="Mungall A.J."/>
            <person name="Coope R."/>
            <person name="Pleasance S."/>
            <person name="Moore R.A."/>
            <person name="Holt R.A."/>
            <person name="Round J.M."/>
            <person name="Ohora S."/>
            <person name="Walle B.V."/>
            <person name="Veldhoen N."/>
            <person name="Helbing C.C."/>
            <person name="Birol I."/>
        </authorList>
    </citation>
    <scope>NUCLEOTIDE SEQUENCE [LARGE SCALE GENOMIC DNA]</scope>
</reference>
<evidence type="ECO:0000313" key="2">
    <source>
        <dbReference type="EMBL" id="PIO13527.1"/>
    </source>
</evidence>
<proteinExistence type="predicted"/>
<accession>A0A2G9QD58</accession>
<evidence type="ECO:0000256" key="1">
    <source>
        <dbReference type="SAM" id="MobiDB-lite"/>
    </source>
</evidence>
<feature type="region of interest" description="Disordered" evidence="1">
    <location>
        <begin position="1"/>
        <end position="32"/>
    </location>
</feature>
<name>A0A2G9QD58_AQUCT</name>
<dbReference type="EMBL" id="KZ023262">
    <property type="protein sequence ID" value="PIO13527.1"/>
    <property type="molecule type" value="Genomic_DNA"/>
</dbReference>
<gene>
    <name evidence="2" type="ORF">AB205_0077150</name>
</gene>
<evidence type="ECO:0000313" key="3">
    <source>
        <dbReference type="Proteomes" id="UP000228934"/>
    </source>
</evidence>
<dbReference type="Proteomes" id="UP000228934">
    <property type="component" value="Unassembled WGS sequence"/>
</dbReference>
<organism evidence="2 3">
    <name type="scientific">Aquarana catesbeiana</name>
    <name type="common">American bullfrog</name>
    <name type="synonym">Rana catesbeiana</name>
    <dbReference type="NCBI Taxonomy" id="8400"/>
    <lineage>
        <taxon>Eukaryota</taxon>
        <taxon>Metazoa</taxon>
        <taxon>Chordata</taxon>
        <taxon>Craniata</taxon>
        <taxon>Vertebrata</taxon>
        <taxon>Euteleostomi</taxon>
        <taxon>Amphibia</taxon>
        <taxon>Batrachia</taxon>
        <taxon>Anura</taxon>
        <taxon>Neobatrachia</taxon>
        <taxon>Ranoidea</taxon>
        <taxon>Ranidae</taxon>
        <taxon>Aquarana</taxon>
    </lineage>
</organism>
<keyword evidence="3" id="KW-1185">Reference proteome</keyword>
<dbReference type="AlphaFoldDB" id="A0A2G9QD58"/>
<protein>
    <submittedName>
        <fullName evidence="2">Uncharacterized protein</fullName>
    </submittedName>
</protein>
<sequence>MGRGRRTRSGREEGHSCHTTSDQTPIERARNQ</sequence>